<sequence>MKKSIFGKIGAAAVVLTLVTSSLVGGTFAKYTSSITATGSAVAAKWLVDFKVGGNKITEEAKTFTLTDTSGNTEVGSGKIAPGSSGSIAFSIDGSESEVGYSYTIKADVSGLNGLPLKFHKTDKNGEVLTPDDNGIIELVTGDVELDKVATAVDSAIYWEWENTADDETANDKQYQGETGQIDVTFTATQYIKTTVQP</sequence>
<reference evidence="1 2" key="1">
    <citation type="submission" date="2018-08" db="EMBL/GenBank/DDBJ databases">
        <title>A genome reference for cultivated species of the human gut microbiota.</title>
        <authorList>
            <person name="Zou Y."/>
            <person name="Xue W."/>
            <person name="Luo G."/>
        </authorList>
    </citation>
    <scope>NUCLEOTIDE SEQUENCE [LARGE SCALE GENOMIC DNA]</scope>
    <source>
        <strain evidence="1 2">AF04-15</strain>
    </source>
</reference>
<dbReference type="AlphaFoldDB" id="A0A413FB64"/>
<organism evidence="1 2">
    <name type="scientific">Enterocloster asparagiformis</name>
    <dbReference type="NCBI Taxonomy" id="333367"/>
    <lineage>
        <taxon>Bacteria</taxon>
        <taxon>Bacillati</taxon>
        <taxon>Bacillota</taxon>
        <taxon>Clostridia</taxon>
        <taxon>Lachnospirales</taxon>
        <taxon>Lachnospiraceae</taxon>
        <taxon>Enterocloster</taxon>
    </lineage>
</organism>
<evidence type="ECO:0000313" key="2">
    <source>
        <dbReference type="Proteomes" id="UP000283880"/>
    </source>
</evidence>
<dbReference type="OrthoDB" id="2088214at2"/>
<protein>
    <submittedName>
        <fullName evidence="1">Uncharacterized protein</fullName>
    </submittedName>
</protein>
<evidence type="ECO:0000313" key="1">
    <source>
        <dbReference type="EMBL" id="RGX26277.1"/>
    </source>
</evidence>
<dbReference type="RefSeq" id="WP_007716618.1">
    <property type="nucleotide sequence ID" value="NZ_JAWRJJ010000066.1"/>
</dbReference>
<name>A0A413FB64_9FIRM</name>
<accession>A0A413FB64</accession>
<dbReference type="EMBL" id="QSBM01000016">
    <property type="protein sequence ID" value="RGX26277.1"/>
    <property type="molecule type" value="Genomic_DNA"/>
</dbReference>
<comment type="caution">
    <text evidence="1">The sequence shown here is derived from an EMBL/GenBank/DDBJ whole genome shotgun (WGS) entry which is preliminary data.</text>
</comment>
<proteinExistence type="predicted"/>
<dbReference type="Proteomes" id="UP000283880">
    <property type="component" value="Unassembled WGS sequence"/>
</dbReference>
<gene>
    <name evidence="1" type="ORF">DWV29_19370</name>
</gene>